<evidence type="ECO:0000256" key="7">
    <source>
        <dbReference type="PIRSR" id="PIRSR001589-2"/>
    </source>
</evidence>
<dbReference type="PANTHER" id="PTHR43284:SF1">
    <property type="entry name" value="ASPARAGINE SYNTHETASE"/>
    <property type="match status" value="1"/>
</dbReference>
<dbReference type="PANTHER" id="PTHR43284">
    <property type="entry name" value="ASPARAGINE SYNTHETASE (GLUTAMINE-HYDROLYZING)"/>
    <property type="match status" value="1"/>
</dbReference>
<protein>
    <recommendedName>
        <fullName evidence="3">asparagine synthase (glutamine-hydrolyzing)</fullName>
        <ecNumber evidence="3">6.3.5.4</ecNumber>
    </recommendedName>
</protein>
<dbReference type="PROSITE" id="PS51278">
    <property type="entry name" value="GATASE_TYPE_2"/>
    <property type="match status" value="1"/>
</dbReference>
<dbReference type="InterPro" id="IPR006426">
    <property type="entry name" value="Asn_synth_AEB"/>
</dbReference>
<dbReference type="InterPro" id="IPR029055">
    <property type="entry name" value="Ntn_hydrolases_N"/>
</dbReference>
<keyword evidence="5 7" id="KW-0067">ATP-binding</keyword>
<dbReference type="GO" id="GO:0006529">
    <property type="term" value="P:asparagine biosynthetic process"/>
    <property type="evidence" value="ECO:0007669"/>
    <property type="project" value="InterPro"/>
</dbReference>
<sequence length="637" mass="72070">MSAICGIVSLDGRPVAPSQMAAMVLRCEHRLFDDVFCHYQAGMGMACLSRDISSDGTGECRPEVYEEGRWVFAADGRLDNRESCLGWQPPGFATHDKASDSRLIFGTLLHDPLQGPGRLLGDFAYALWDTRQRVLRLARDAMGMRSLYFRVEPGRILFATELSQILAVEGVTRRPNRLAMAWHLSDLQTPPGCTFFEGIDEVLPGEEVEIDVRGRARRRVIWKPDPCHRLHYRDSSEYAEHFRSLLVEAVRCRSRVASPAAISLSGGVDSGSVASIAGWLAEQGQDMPALRAYSWAFTQHPECDERENIYRIANRFSIPVTEIPAEQTYPLMNLAAYVPDEDGPFNLIYQGFVEKVLQGAAEDGCRSAWFGYRGDVVAGGLVHDLSGLIREGRWREARRELACLRLGHGLSRARGLYRFGIRPVLDDALSFLTRPVRQAPFSDALLPAYSPQDRLPSFVTSDLALRCGLPDRDPLVADSNAWSRASHRERYRQIFSPLVMSVMRLTERHCAAHGLVMADPWSDRRLADFVLACPQHQVDRFRQPKRLARQAIRGIMPDEALLHCRKVIPEPLYEHAIRHVVHDSVLDLMTDSRCAALGLVDEAQYRALFRRHCRGDPQEVDFWPALSLELWLRRWWA</sequence>
<gene>
    <name evidence="9" type="ORF">DU505_03685</name>
</gene>
<dbReference type="InterPro" id="IPR001962">
    <property type="entry name" value="Asn_synthase"/>
</dbReference>
<dbReference type="SUPFAM" id="SSF52402">
    <property type="entry name" value="Adenine nucleotide alpha hydrolases-like"/>
    <property type="match status" value="1"/>
</dbReference>
<dbReference type="RefSeq" id="WP_114477647.1">
    <property type="nucleotide sequence ID" value="NZ_QPII01000002.1"/>
</dbReference>
<evidence type="ECO:0000256" key="5">
    <source>
        <dbReference type="ARBA" id="ARBA00022840"/>
    </source>
</evidence>
<dbReference type="InterPro" id="IPR014729">
    <property type="entry name" value="Rossmann-like_a/b/a_fold"/>
</dbReference>
<evidence type="ECO:0000256" key="3">
    <source>
        <dbReference type="ARBA" id="ARBA00012737"/>
    </source>
</evidence>
<dbReference type="GO" id="GO:0005524">
    <property type="term" value="F:ATP binding"/>
    <property type="evidence" value="ECO:0007669"/>
    <property type="project" value="UniProtKB-KW"/>
</dbReference>
<organism evidence="9 10">
    <name type="scientific">Billgrantia montanilacus</name>
    <dbReference type="NCBI Taxonomy" id="2282305"/>
    <lineage>
        <taxon>Bacteria</taxon>
        <taxon>Pseudomonadati</taxon>
        <taxon>Pseudomonadota</taxon>
        <taxon>Gammaproteobacteria</taxon>
        <taxon>Oceanospirillales</taxon>
        <taxon>Halomonadaceae</taxon>
        <taxon>Billgrantia</taxon>
    </lineage>
</organism>
<comment type="pathway">
    <text evidence="1">Amino-acid biosynthesis; L-asparagine biosynthesis; L-asparagine from L-aspartate (L-Gln route): step 1/1.</text>
</comment>
<dbReference type="OrthoDB" id="9763290at2"/>
<dbReference type="EMBL" id="QPII01000002">
    <property type="protein sequence ID" value="RCV91004.1"/>
    <property type="molecule type" value="Genomic_DNA"/>
</dbReference>
<dbReference type="Pfam" id="PF00733">
    <property type="entry name" value="Asn_synthase"/>
    <property type="match status" value="1"/>
</dbReference>
<feature type="domain" description="Glutamine amidotransferase type-2" evidence="8">
    <location>
        <begin position="5"/>
        <end position="213"/>
    </location>
</feature>
<dbReference type="GO" id="GO:0005829">
    <property type="term" value="C:cytosol"/>
    <property type="evidence" value="ECO:0007669"/>
    <property type="project" value="TreeGrafter"/>
</dbReference>
<comment type="catalytic activity">
    <reaction evidence="6">
        <text>L-aspartate + L-glutamine + ATP + H2O = L-asparagine + L-glutamate + AMP + diphosphate + H(+)</text>
        <dbReference type="Rhea" id="RHEA:12228"/>
        <dbReference type="ChEBI" id="CHEBI:15377"/>
        <dbReference type="ChEBI" id="CHEBI:15378"/>
        <dbReference type="ChEBI" id="CHEBI:29985"/>
        <dbReference type="ChEBI" id="CHEBI:29991"/>
        <dbReference type="ChEBI" id="CHEBI:30616"/>
        <dbReference type="ChEBI" id="CHEBI:33019"/>
        <dbReference type="ChEBI" id="CHEBI:58048"/>
        <dbReference type="ChEBI" id="CHEBI:58359"/>
        <dbReference type="ChEBI" id="CHEBI:456215"/>
        <dbReference type="EC" id="6.3.5.4"/>
    </reaction>
</comment>
<proteinExistence type="inferred from homology"/>
<comment type="similarity">
    <text evidence="2">Belongs to the asparagine synthetase family.</text>
</comment>
<evidence type="ECO:0000313" key="9">
    <source>
        <dbReference type="EMBL" id="RCV91004.1"/>
    </source>
</evidence>
<dbReference type="InterPro" id="IPR051786">
    <property type="entry name" value="ASN_synthetase/amidase"/>
</dbReference>
<keyword evidence="10" id="KW-1185">Reference proteome</keyword>
<dbReference type="Proteomes" id="UP000252405">
    <property type="component" value="Unassembled WGS sequence"/>
</dbReference>
<evidence type="ECO:0000259" key="8">
    <source>
        <dbReference type="PROSITE" id="PS51278"/>
    </source>
</evidence>
<name>A0A368U1W3_9GAMM</name>
<dbReference type="AlphaFoldDB" id="A0A368U1W3"/>
<dbReference type="PIRSF" id="PIRSF001589">
    <property type="entry name" value="Asn_synthetase_glu-h"/>
    <property type="match status" value="1"/>
</dbReference>
<dbReference type="Gene3D" id="3.60.20.10">
    <property type="entry name" value="Glutamine Phosphoribosylpyrophosphate, subunit 1, domain 1"/>
    <property type="match status" value="1"/>
</dbReference>
<dbReference type="GO" id="GO:0004066">
    <property type="term" value="F:asparagine synthase (glutamine-hydrolyzing) activity"/>
    <property type="evidence" value="ECO:0007669"/>
    <property type="project" value="UniProtKB-EC"/>
</dbReference>
<evidence type="ECO:0000256" key="1">
    <source>
        <dbReference type="ARBA" id="ARBA00005187"/>
    </source>
</evidence>
<feature type="binding site" evidence="7">
    <location>
        <position position="100"/>
    </location>
    <ligand>
        <name>L-glutamine</name>
        <dbReference type="ChEBI" id="CHEBI:58359"/>
    </ligand>
</feature>
<dbReference type="Gene3D" id="3.40.50.620">
    <property type="entry name" value="HUPs"/>
    <property type="match status" value="1"/>
</dbReference>
<dbReference type="InterPro" id="IPR017932">
    <property type="entry name" value="GATase_2_dom"/>
</dbReference>
<dbReference type="EC" id="6.3.5.4" evidence="3"/>
<evidence type="ECO:0000256" key="2">
    <source>
        <dbReference type="ARBA" id="ARBA00005752"/>
    </source>
</evidence>
<evidence type="ECO:0000256" key="6">
    <source>
        <dbReference type="ARBA" id="ARBA00048741"/>
    </source>
</evidence>
<dbReference type="SUPFAM" id="SSF56235">
    <property type="entry name" value="N-terminal nucleophile aminohydrolases (Ntn hydrolases)"/>
    <property type="match status" value="1"/>
</dbReference>
<accession>A0A368U1W3</accession>
<keyword evidence="4 7" id="KW-0547">Nucleotide-binding</keyword>
<dbReference type="Pfam" id="PF13537">
    <property type="entry name" value="GATase_7"/>
    <property type="match status" value="1"/>
</dbReference>
<evidence type="ECO:0000256" key="4">
    <source>
        <dbReference type="ARBA" id="ARBA00022741"/>
    </source>
</evidence>
<reference evidence="9 10" key="1">
    <citation type="submission" date="2018-07" db="EMBL/GenBank/DDBJ databases">
        <title>Halomonas montanilacus sp. nov., isolated from Lake Pengyan on Tibetan Plateau.</title>
        <authorList>
            <person name="Lu H."/>
            <person name="Xing P."/>
            <person name="Wu Q."/>
        </authorList>
    </citation>
    <scope>NUCLEOTIDE SEQUENCE [LARGE SCALE GENOMIC DNA]</scope>
    <source>
        <strain evidence="9 10">PYC7W</strain>
    </source>
</reference>
<evidence type="ECO:0000313" key="10">
    <source>
        <dbReference type="Proteomes" id="UP000252405"/>
    </source>
</evidence>
<comment type="caution">
    <text evidence="9">The sequence shown here is derived from an EMBL/GenBank/DDBJ whole genome shotgun (WGS) entry which is preliminary data.</text>
</comment>